<comment type="caution">
    <text evidence="2">The sequence shown here is derived from an EMBL/GenBank/DDBJ whole genome shotgun (WGS) entry which is preliminary data.</text>
</comment>
<organism evidence="2">
    <name type="scientific">Cupriavidus taiwanensis</name>
    <dbReference type="NCBI Taxonomy" id="164546"/>
    <lineage>
        <taxon>Bacteria</taxon>
        <taxon>Pseudomonadati</taxon>
        <taxon>Pseudomonadota</taxon>
        <taxon>Betaproteobacteria</taxon>
        <taxon>Burkholderiales</taxon>
        <taxon>Burkholderiaceae</taxon>
        <taxon>Cupriavidus</taxon>
    </lineage>
</organism>
<name>A0A375BCZ0_9BURK</name>
<evidence type="ECO:0000256" key="1">
    <source>
        <dbReference type="SAM" id="MobiDB-lite"/>
    </source>
</evidence>
<feature type="compositionally biased region" description="Basic residues" evidence="1">
    <location>
        <begin position="300"/>
        <end position="311"/>
    </location>
</feature>
<protein>
    <submittedName>
        <fullName evidence="2">Uncharacterized protein</fullName>
    </submittedName>
</protein>
<feature type="compositionally biased region" description="Basic residues" evidence="1">
    <location>
        <begin position="17"/>
        <end position="32"/>
    </location>
</feature>
<dbReference type="AlphaFoldDB" id="A0A375BCZ0"/>
<feature type="region of interest" description="Disordered" evidence="1">
    <location>
        <begin position="283"/>
        <end position="352"/>
    </location>
</feature>
<feature type="compositionally biased region" description="Basic residues" evidence="1">
    <location>
        <begin position="330"/>
        <end position="346"/>
    </location>
</feature>
<gene>
    <name evidence="2" type="ORF">CBM2586_A11159</name>
</gene>
<reference evidence="2" key="1">
    <citation type="submission" date="2018-01" db="EMBL/GenBank/DDBJ databases">
        <authorList>
            <person name="Clerissi C."/>
        </authorList>
    </citation>
    <scope>NUCLEOTIDE SEQUENCE</scope>
    <source>
        <strain evidence="2">Cupriavidus taiwanensis LMG 19430</strain>
    </source>
</reference>
<feature type="compositionally biased region" description="Basic residues" evidence="1">
    <location>
        <begin position="44"/>
        <end position="56"/>
    </location>
</feature>
<accession>A0A375BCZ0</accession>
<sequence>MRAGPVGVLPRQRVEYRRRRPADRRRHLRRRGGAGFRCAGTNHERHRGAGAGVARRHRRRHGVGLAHRAAQGPLQRQRDPGLADADLYRAAAAAVGGQRTAEGSQRHELPAIEGVLVRIPAAQPDVGLAAACRLCGDAGAGGGDDGVRVPQLRRLPAAGGRHRAGGGALCGLLGAQRAVERAADLGRHRGAGGRVRSGRADRAAAAVDLAGLWLHCHHRRLYRAAASGRHRVRRHHDVAVLYRRRDGAVAPRPALGHRLGVPGHAAVLLAGVRHADRQPPALARHHGLSGAHQEHGTTRPPHRHRHQRRHAAAAGGAGPADQRTLGRAQPGRRRHDAGRRGGRLHGRLPDPVAAARLRRRRAGRHADGHAVLVAGAGAGHQPGRHRTGAVDLRHRPVGLHGPALRRFRHAGAGQGRAGPGRPALRGSGVLPASLDGVFQSAAVLRHHVVPVPHARRADAARDRRIAGIRACAGLPGAHHPLRRAAVRRRLLRAGGRLPVAGLHPDVGREPGGGPRLDRAGADHLCHLASGPRAGGRVAVRRRDHPAVLSARRGRVGAVAVPVDAALRRHHRGAGADLAQSGVDTPEHAGVAGQAVPPRQRLIVFLTEIPEPSTIHKRKNHDRHAQEDPGGAGRHRRAGPGRLRQERGRQVRRTRRCRIRACCRAGGRAAQGRVRLYRPGRRRRLDLCA</sequence>
<feature type="region of interest" description="Disordered" evidence="1">
    <location>
        <begin position="573"/>
        <end position="594"/>
    </location>
</feature>
<dbReference type="Proteomes" id="UP000257016">
    <property type="component" value="Unassembled WGS sequence"/>
</dbReference>
<feature type="region of interest" description="Disordered" evidence="1">
    <location>
        <begin position="17"/>
        <end position="56"/>
    </location>
</feature>
<feature type="region of interest" description="Disordered" evidence="1">
    <location>
        <begin position="612"/>
        <end position="651"/>
    </location>
</feature>
<dbReference type="EMBL" id="OFSN01000001">
    <property type="protein sequence ID" value="SOY41585.1"/>
    <property type="molecule type" value="Genomic_DNA"/>
</dbReference>
<evidence type="ECO:0000313" key="2">
    <source>
        <dbReference type="EMBL" id="SOY41585.1"/>
    </source>
</evidence>
<proteinExistence type="predicted"/>